<evidence type="ECO:0000256" key="1">
    <source>
        <dbReference type="ARBA" id="ARBA00005582"/>
    </source>
</evidence>
<organism evidence="3 4">
    <name type="scientific">Pseudonocardia kongjuensis</name>
    <dbReference type="NCBI Taxonomy" id="102227"/>
    <lineage>
        <taxon>Bacteria</taxon>
        <taxon>Bacillati</taxon>
        <taxon>Actinomycetota</taxon>
        <taxon>Actinomycetes</taxon>
        <taxon>Pseudonocardiales</taxon>
        <taxon>Pseudonocardiaceae</taxon>
        <taxon>Pseudonocardia</taxon>
    </lineage>
</organism>
<dbReference type="InterPro" id="IPR000086">
    <property type="entry name" value="NUDIX_hydrolase_dom"/>
</dbReference>
<dbReference type="EMBL" id="BAAAJK010000053">
    <property type="protein sequence ID" value="GAA1402192.1"/>
    <property type="molecule type" value="Genomic_DNA"/>
</dbReference>
<dbReference type="CDD" id="cd03674">
    <property type="entry name" value="NUDIX_Hydrolase"/>
    <property type="match status" value="1"/>
</dbReference>
<dbReference type="RefSeq" id="WP_344029544.1">
    <property type="nucleotide sequence ID" value="NZ_BAAAJK010000053.1"/>
</dbReference>
<dbReference type="Pfam" id="PF00293">
    <property type="entry name" value="NUDIX"/>
    <property type="match status" value="1"/>
</dbReference>
<proteinExistence type="inferred from homology"/>
<evidence type="ECO:0000259" key="2">
    <source>
        <dbReference type="PROSITE" id="PS51462"/>
    </source>
</evidence>
<keyword evidence="4" id="KW-1185">Reference proteome</keyword>
<reference evidence="4" key="1">
    <citation type="journal article" date="2019" name="Int. J. Syst. Evol. Microbiol.">
        <title>The Global Catalogue of Microorganisms (GCM) 10K type strain sequencing project: providing services to taxonomists for standard genome sequencing and annotation.</title>
        <authorList>
            <consortium name="The Broad Institute Genomics Platform"/>
            <consortium name="The Broad Institute Genome Sequencing Center for Infectious Disease"/>
            <person name="Wu L."/>
            <person name="Ma J."/>
        </authorList>
    </citation>
    <scope>NUCLEOTIDE SEQUENCE [LARGE SCALE GENOMIC DNA]</scope>
    <source>
        <strain evidence="4">JCM 11896</strain>
    </source>
</reference>
<feature type="domain" description="Nudix hydrolase" evidence="2">
    <location>
        <begin position="46"/>
        <end position="180"/>
    </location>
</feature>
<comment type="caution">
    <text evidence="3">The sequence shown here is derived from an EMBL/GenBank/DDBJ whole genome shotgun (WGS) entry which is preliminary data.</text>
</comment>
<gene>
    <name evidence="3" type="ORF">GCM10009613_61750</name>
</gene>
<dbReference type="PANTHER" id="PTHR43736:SF1">
    <property type="entry name" value="DIHYDRONEOPTERIN TRIPHOSPHATE DIPHOSPHATASE"/>
    <property type="match status" value="1"/>
</dbReference>
<protein>
    <submittedName>
        <fullName evidence="3">NUDIX hydrolase</fullName>
    </submittedName>
</protein>
<evidence type="ECO:0000313" key="3">
    <source>
        <dbReference type="EMBL" id="GAA1402192.1"/>
    </source>
</evidence>
<keyword evidence="3" id="KW-0378">Hydrolase</keyword>
<name>A0ABP4IY88_9PSEU</name>
<dbReference type="PROSITE" id="PS51462">
    <property type="entry name" value="NUDIX"/>
    <property type="match status" value="1"/>
</dbReference>
<dbReference type="PANTHER" id="PTHR43736">
    <property type="entry name" value="ADP-RIBOSE PYROPHOSPHATASE"/>
    <property type="match status" value="1"/>
</dbReference>
<accession>A0ABP4IY88</accession>
<dbReference type="InterPro" id="IPR015797">
    <property type="entry name" value="NUDIX_hydrolase-like_dom_sf"/>
</dbReference>
<dbReference type="SUPFAM" id="SSF55811">
    <property type="entry name" value="Nudix"/>
    <property type="match status" value="1"/>
</dbReference>
<dbReference type="GO" id="GO:0016787">
    <property type="term" value="F:hydrolase activity"/>
    <property type="evidence" value="ECO:0007669"/>
    <property type="project" value="UniProtKB-KW"/>
</dbReference>
<dbReference type="Proteomes" id="UP001501414">
    <property type="component" value="Unassembled WGS sequence"/>
</dbReference>
<sequence length="189" mass="20035">MVTAATAARELTGWEPPDEAQRALRYALLAFLDARPDDACDRSCAPGHLTASALLLDATGEHTLLTLHPRVGRWIQLGGHCEPGDDSLRAAALREATEESGMDGLAIGEQPLHIDVHPVTCSGGVPTRHLDVRYLVRAPAGARPRISDESLDLRWWPVDALPPDSDTVPAMVAAAGGAAVTGSARRTAR</sequence>
<comment type="similarity">
    <text evidence="1">Belongs to the Nudix hydrolase family.</text>
</comment>
<dbReference type="Gene3D" id="3.90.79.10">
    <property type="entry name" value="Nucleoside Triphosphate Pyrophosphohydrolase"/>
    <property type="match status" value="1"/>
</dbReference>
<evidence type="ECO:0000313" key="4">
    <source>
        <dbReference type="Proteomes" id="UP001501414"/>
    </source>
</evidence>